<organism evidence="2">
    <name type="scientific">uncultured Gemmatimonadota bacterium</name>
    <dbReference type="NCBI Taxonomy" id="203437"/>
    <lineage>
        <taxon>Bacteria</taxon>
        <taxon>Pseudomonadati</taxon>
        <taxon>Gemmatimonadota</taxon>
        <taxon>environmental samples</taxon>
    </lineage>
</organism>
<reference evidence="2" key="1">
    <citation type="submission" date="2020-02" db="EMBL/GenBank/DDBJ databases">
        <authorList>
            <person name="Meier V. D."/>
        </authorList>
    </citation>
    <scope>NUCLEOTIDE SEQUENCE</scope>
    <source>
        <strain evidence="2">AVDCRST_MAG89</strain>
    </source>
</reference>
<protein>
    <submittedName>
        <fullName evidence="2">Cysteine desulfurase</fullName>
        <ecNumber evidence="2">2.8.1.7</ecNumber>
    </submittedName>
</protein>
<keyword evidence="2" id="KW-0808">Transferase</keyword>
<feature type="region of interest" description="Disordered" evidence="1">
    <location>
        <begin position="49"/>
        <end position="72"/>
    </location>
</feature>
<dbReference type="GO" id="GO:0031071">
    <property type="term" value="F:cysteine desulfurase activity"/>
    <property type="evidence" value="ECO:0007669"/>
    <property type="project" value="UniProtKB-EC"/>
</dbReference>
<accession>A0A6J4K4E1</accession>
<proteinExistence type="predicted"/>
<dbReference type="AlphaFoldDB" id="A0A6J4K4E1"/>
<name>A0A6J4K4E1_9BACT</name>
<evidence type="ECO:0000313" key="2">
    <source>
        <dbReference type="EMBL" id="CAA9295429.1"/>
    </source>
</evidence>
<gene>
    <name evidence="2" type="ORF">AVDCRST_MAG89-95</name>
</gene>
<evidence type="ECO:0000256" key="1">
    <source>
        <dbReference type="SAM" id="MobiDB-lite"/>
    </source>
</evidence>
<dbReference type="EC" id="2.8.1.7" evidence="2"/>
<sequence length="72" mass="7650">WTTSTWTTPPPRPSARRRAARCWRCSTASGATRPACTAGAARAAPYWTTRAPAWPASSAPRPARSSSRAPAP</sequence>
<feature type="non-terminal residue" evidence="2">
    <location>
        <position position="1"/>
    </location>
</feature>
<feature type="non-terminal residue" evidence="2">
    <location>
        <position position="72"/>
    </location>
</feature>
<dbReference type="EMBL" id="CADCTV010000025">
    <property type="protein sequence ID" value="CAA9295429.1"/>
    <property type="molecule type" value="Genomic_DNA"/>
</dbReference>